<dbReference type="InterPro" id="IPR002782">
    <property type="entry name" value="Mut7-C_RNAse_dom"/>
</dbReference>
<dbReference type="Pfam" id="PF01927">
    <property type="entry name" value="Mut7-C"/>
    <property type="match status" value="1"/>
</dbReference>
<evidence type="ECO:0000313" key="3">
    <source>
        <dbReference type="EMBL" id="QGR15865.1"/>
    </source>
</evidence>
<dbReference type="Gene3D" id="3.40.50.1010">
    <property type="entry name" value="5'-nuclease"/>
    <property type="match status" value="1"/>
</dbReference>
<dbReference type="EMBL" id="CP045484">
    <property type="protein sequence ID" value="QGR15865.1"/>
    <property type="molecule type" value="Genomic_DNA"/>
</dbReference>
<dbReference type="SUPFAM" id="SSF88723">
    <property type="entry name" value="PIN domain-like"/>
    <property type="match status" value="1"/>
</dbReference>
<dbReference type="InterPro" id="IPR029060">
    <property type="entry name" value="PIN-like_dom_sf"/>
</dbReference>
<feature type="domain" description="Mut7-C RNAse" evidence="1">
    <location>
        <begin position="4"/>
        <end position="135"/>
    </location>
</feature>
<dbReference type="RefSeq" id="WP_156013497.1">
    <property type="nucleotide sequence ID" value="NZ_CP045484.1"/>
</dbReference>
<dbReference type="GeneID" id="42799712"/>
<reference evidence="2 5" key="2">
    <citation type="submission" date="2020-08" db="EMBL/GenBank/DDBJ databases">
        <title>Genomic Encyclopedia of Type Strains, Phase IV (KMG-IV): sequencing the most valuable type-strain genomes for metagenomic binning, comparative biology and taxonomic classification.</title>
        <authorList>
            <person name="Goeker M."/>
        </authorList>
    </citation>
    <scope>NUCLEOTIDE SEQUENCE [LARGE SCALE GENOMIC DNA]</scope>
    <source>
        <strain evidence="2 5">DSM 12421</strain>
    </source>
</reference>
<keyword evidence="4" id="KW-1185">Reference proteome</keyword>
<accession>A0A650CDX0</accession>
<dbReference type="KEGG" id="soh:D1869_00650"/>
<proteinExistence type="predicted"/>
<organism evidence="3 4">
    <name type="scientific">Sulfurisphaera ohwakuensis</name>
    <dbReference type="NCBI Taxonomy" id="69656"/>
    <lineage>
        <taxon>Archaea</taxon>
        <taxon>Thermoproteota</taxon>
        <taxon>Thermoprotei</taxon>
        <taxon>Sulfolobales</taxon>
        <taxon>Sulfolobaceae</taxon>
        <taxon>Sulfurisphaera</taxon>
    </lineage>
</organism>
<name>A0A650CDX0_SULOH</name>
<dbReference type="Proteomes" id="UP000582213">
    <property type="component" value="Unassembled WGS sequence"/>
</dbReference>
<gene>
    <name evidence="3" type="ORF">D1869_00650</name>
    <name evidence="2" type="ORF">HNQ62_000970</name>
</gene>
<evidence type="ECO:0000313" key="2">
    <source>
        <dbReference type="EMBL" id="MBB5253228.1"/>
    </source>
</evidence>
<protein>
    <recommendedName>
        <fullName evidence="1">Mut7-C RNAse domain-containing protein</fullName>
    </recommendedName>
</protein>
<evidence type="ECO:0000259" key="1">
    <source>
        <dbReference type="Pfam" id="PF01927"/>
    </source>
</evidence>
<dbReference type="Proteomes" id="UP000427373">
    <property type="component" value="Chromosome"/>
</dbReference>
<dbReference type="AlphaFoldDB" id="A0A650CDX0"/>
<dbReference type="EMBL" id="JACHFY010000003">
    <property type="protein sequence ID" value="MBB5253228.1"/>
    <property type="molecule type" value="Genomic_DNA"/>
</dbReference>
<evidence type="ECO:0000313" key="4">
    <source>
        <dbReference type="Proteomes" id="UP000427373"/>
    </source>
</evidence>
<dbReference type="PANTHER" id="PTHR39081">
    <property type="entry name" value="MUT7-C DOMAIN-CONTAINING PROTEIN"/>
    <property type="match status" value="1"/>
</dbReference>
<sequence length="154" mass="18095">MQSQKFIVDAMLGKLARWLRILGYDTLYSNNYEDWKILKIAEETKRVIITRDRGLCIRARKKNLECFFVYSSEDLIDILAKLSKKYKIDLNADPNFSRCTECNGVLEKIDDNKWKCTKCGKEYWKGSHWRTIENTLIKARSKIKNNESRAISSS</sequence>
<reference evidence="3 4" key="1">
    <citation type="submission" date="2019-10" db="EMBL/GenBank/DDBJ databases">
        <title>Genome Sequences from Six Type Strain Members of the Archaeal Family Sulfolobaceae: Acidianus ambivalens, Acidianus infernus, Metallosphaera prunae, Stygiolobus azoricus, Sulfolobus metallicus, and Sulfurisphaera ohwakuensis.</title>
        <authorList>
            <person name="Counts J.A."/>
            <person name="Kelly R.M."/>
        </authorList>
    </citation>
    <scope>NUCLEOTIDE SEQUENCE [LARGE SCALE GENOMIC DNA]</scope>
    <source>
        <strain evidence="3 4">TA-1</strain>
    </source>
</reference>
<dbReference type="PANTHER" id="PTHR39081:SF1">
    <property type="entry name" value="MUT7-C RNASE DOMAIN-CONTAINING PROTEIN"/>
    <property type="match status" value="1"/>
</dbReference>
<evidence type="ECO:0000313" key="5">
    <source>
        <dbReference type="Proteomes" id="UP000582213"/>
    </source>
</evidence>
<dbReference type="OrthoDB" id="1266at2157"/>